<comment type="caution">
    <text evidence="2">The sequence shown here is derived from an EMBL/GenBank/DDBJ whole genome shotgun (WGS) entry which is preliminary data.</text>
</comment>
<dbReference type="Proteomes" id="UP000628840">
    <property type="component" value="Unassembled WGS sequence"/>
</dbReference>
<feature type="domain" description="NAD(P)-binding" evidence="1">
    <location>
        <begin position="7"/>
        <end position="187"/>
    </location>
</feature>
<dbReference type="EMBL" id="BMPF01000003">
    <property type="protein sequence ID" value="GGL36962.1"/>
    <property type="molecule type" value="Genomic_DNA"/>
</dbReference>
<dbReference type="InterPro" id="IPR016040">
    <property type="entry name" value="NAD(P)-bd_dom"/>
</dbReference>
<organism evidence="2 3">
    <name type="scientific">Halarchaeum grantii</name>
    <dbReference type="NCBI Taxonomy" id="1193105"/>
    <lineage>
        <taxon>Archaea</taxon>
        <taxon>Methanobacteriati</taxon>
        <taxon>Methanobacteriota</taxon>
        <taxon>Stenosarchaea group</taxon>
        <taxon>Halobacteria</taxon>
        <taxon>Halobacteriales</taxon>
        <taxon>Halobacteriaceae</taxon>
    </lineage>
</organism>
<name>A0A830EWH7_9EURY</name>
<dbReference type="AlphaFoldDB" id="A0A830EWH7"/>
<evidence type="ECO:0000313" key="2">
    <source>
        <dbReference type="EMBL" id="GGL36962.1"/>
    </source>
</evidence>
<keyword evidence="3" id="KW-1185">Reference proteome</keyword>
<dbReference type="SUPFAM" id="SSF51735">
    <property type="entry name" value="NAD(P)-binding Rossmann-fold domains"/>
    <property type="match status" value="1"/>
</dbReference>
<evidence type="ECO:0000313" key="3">
    <source>
        <dbReference type="Proteomes" id="UP000628840"/>
    </source>
</evidence>
<dbReference type="PANTHER" id="PTHR15020:SF50">
    <property type="entry name" value="UPF0659 PROTEIN YMR090W"/>
    <property type="match status" value="1"/>
</dbReference>
<dbReference type="InterPro" id="IPR036291">
    <property type="entry name" value="NAD(P)-bd_dom_sf"/>
</dbReference>
<dbReference type="PANTHER" id="PTHR15020">
    <property type="entry name" value="FLAVIN REDUCTASE-RELATED"/>
    <property type="match status" value="1"/>
</dbReference>
<dbReference type="CDD" id="cd05243">
    <property type="entry name" value="SDR_a5"/>
    <property type="match status" value="1"/>
</dbReference>
<dbReference type="RefSeq" id="WP_188883660.1">
    <property type="nucleotide sequence ID" value="NZ_BMPF01000003.1"/>
</dbReference>
<proteinExistence type="predicted"/>
<dbReference type="Gene3D" id="3.40.50.720">
    <property type="entry name" value="NAD(P)-binding Rossmann-like Domain"/>
    <property type="match status" value="1"/>
</dbReference>
<reference evidence="2 3" key="1">
    <citation type="journal article" date="2019" name="Int. J. Syst. Evol. Microbiol.">
        <title>The Global Catalogue of Microorganisms (GCM) 10K type strain sequencing project: providing services to taxonomists for standard genome sequencing and annotation.</title>
        <authorList>
            <consortium name="The Broad Institute Genomics Platform"/>
            <consortium name="The Broad Institute Genome Sequencing Center for Infectious Disease"/>
            <person name="Wu L."/>
            <person name="Ma J."/>
        </authorList>
    </citation>
    <scope>NUCLEOTIDE SEQUENCE [LARGE SCALE GENOMIC DNA]</scope>
    <source>
        <strain evidence="2 3">JCM 19585</strain>
    </source>
</reference>
<evidence type="ECO:0000259" key="1">
    <source>
        <dbReference type="Pfam" id="PF13460"/>
    </source>
</evidence>
<accession>A0A830EWH7</accession>
<protein>
    <submittedName>
        <fullName evidence="2">NAD dependent epimerase/dehydratase</fullName>
    </submittedName>
</protein>
<sequence length="213" mass="22400">MRVLVAGAHGQVGQHVTRLLAEHDDHEAVGMCREAAYRDDIEALGAESVAGDVTAPGELGDALAGCDALIFAAGSSGADVWGVDRDGAINCVNTCEEVGVERFVMLSSINADRPEESPVELREYLRAKAEADEYLRESALTETVLRPGALTDADGTGRVRVGRHLDRSEATIPRADVAATLVAALDAEATYGLTFEVLSGETPIREALAAPLS</sequence>
<gene>
    <name evidence="2" type="ORF">GCM10009037_20540</name>
</gene>
<dbReference type="OrthoDB" id="206077at2157"/>
<dbReference type="Pfam" id="PF13460">
    <property type="entry name" value="NAD_binding_10"/>
    <property type="match status" value="1"/>
</dbReference>